<keyword evidence="2" id="KW-1185">Reference proteome</keyword>
<dbReference type="STRING" id="1890683.A0A427XLF9"/>
<gene>
    <name evidence="1" type="ORF">EHS25_007948</name>
</gene>
<dbReference type="GO" id="GO:0030246">
    <property type="term" value="F:carbohydrate binding"/>
    <property type="evidence" value="ECO:0007669"/>
    <property type="project" value="InterPro"/>
</dbReference>
<dbReference type="PANTHER" id="PTHR11122:SF13">
    <property type="entry name" value="GLUCOSE-6-PHOSPHATE 1-EPIMERASE"/>
    <property type="match status" value="1"/>
</dbReference>
<proteinExistence type="predicted"/>
<comment type="caution">
    <text evidence="1">The sequence shown here is derived from an EMBL/GenBank/DDBJ whole genome shotgun (WGS) entry which is preliminary data.</text>
</comment>
<dbReference type="PANTHER" id="PTHR11122">
    <property type="entry name" value="APOSPORY-ASSOCIATED PROTEIN C-RELATED"/>
    <property type="match status" value="1"/>
</dbReference>
<dbReference type="AlphaFoldDB" id="A0A427XLF9"/>
<name>A0A427XLF9_9TREE</name>
<dbReference type="EMBL" id="RSCD01000040">
    <property type="protein sequence ID" value="RSH79567.1"/>
    <property type="molecule type" value="Genomic_DNA"/>
</dbReference>
<dbReference type="SUPFAM" id="SSF74650">
    <property type="entry name" value="Galactose mutarotase-like"/>
    <property type="match status" value="1"/>
</dbReference>
<dbReference type="InterPro" id="IPR014718">
    <property type="entry name" value="GH-type_carb-bd"/>
</dbReference>
<protein>
    <recommendedName>
        <fullName evidence="3">Glucose-6-phosphate 1-epimerase</fullName>
    </recommendedName>
</protein>
<sequence length="263" mass="28463">MPLAERTSSSQATAASASFAPVWKVKPNVFGGPTAQEVEADPALKPNAAISSQGHAFVRTRTWKLLGTTKSTEAVAATFTLDSATYPDPFPKAVVLEYTVTLAGSSLTTALKAVNPKDSDVEIRFKTFYHNYIAVSDAQKISVTDLKSGLQYKDTLKGGEMGSWDGSELKMNARIGKIFMNVGTKDGYTIRDGENVIKVSTEGLTDCFMWNPQDNAGKTPSAWSDMEPGDGDKFAGVEPGYFHEWKRLSPGEEFVRSQTLSVA</sequence>
<dbReference type="Gene3D" id="2.70.98.10">
    <property type="match status" value="1"/>
</dbReference>
<organism evidence="1 2">
    <name type="scientific">Saitozyma podzolica</name>
    <dbReference type="NCBI Taxonomy" id="1890683"/>
    <lineage>
        <taxon>Eukaryota</taxon>
        <taxon>Fungi</taxon>
        <taxon>Dikarya</taxon>
        <taxon>Basidiomycota</taxon>
        <taxon>Agaricomycotina</taxon>
        <taxon>Tremellomycetes</taxon>
        <taxon>Tremellales</taxon>
        <taxon>Trimorphomycetaceae</taxon>
        <taxon>Saitozyma</taxon>
    </lineage>
</organism>
<dbReference type="GO" id="GO:0047938">
    <property type="term" value="F:glucose-6-phosphate 1-epimerase activity"/>
    <property type="evidence" value="ECO:0007669"/>
    <property type="project" value="TreeGrafter"/>
</dbReference>
<dbReference type="InterPro" id="IPR008183">
    <property type="entry name" value="Aldose_1/G6P_1-epimerase"/>
</dbReference>
<dbReference type="GO" id="GO:0005737">
    <property type="term" value="C:cytoplasm"/>
    <property type="evidence" value="ECO:0007669"/>
    <property type="project" value="TreeGrafter"/>
</dbReference>
<dbReference type="Pfam" id="PF01263">
    <property type="entry name" value="Aldose_epim"/>
    <property type="match status" value="1"/>
</dbReference>
<dbReference type="InterPro" id="IPR011013">
    <property type="entry name" value="Gal_mutarotase_sf_dom"/>
</dbReference>
<dbReference type="OrthoDB" id="1659429at2759"/>
<evidence type="ECO:0008006" key="3">
    <source>
        <dbReference type="Google" id="ProtNLM"/>
    </source>
</evidence>
<dbReference type="GO" id="GO:0005975">
    <property type="term" value="P:carbohydrate metabolic process"/>
    <property type="evidence" value="ECO:0007669"/>
    <property type="project" value="InterPro"/>
</dbReference>
<evidence type="ECO:0000313" key="1">
    <source>
        <dbReference type="EMBL" id="RSH79567.1"/>
    </source>
</evidence>
<evidence type="ECO:0000313" key="2">
    <source>
        <dbReference type="Proteomes" id="UP000279259"/>
    </source>
</evidence>
<accession>A0A427XLF9</accession>
<dbReference type="Proteomes" id="UP000279259">
    <property type="component" value="Unassembled WGS sequence"/>
</dbReference>
<reference evidence="1 2" key="1">
    <citation type="submission" date="2018-11" db="EMBL/GenBank/DDBJ databases">
        <title>Genome sequence of Saitozyma podzolica DSM 27192.</title>
        <authorList>
            <person name="Aliyu H."/>
            <person name="Gorte O."/>
            <person name="Ochsenreither K."/>
        </authorList>
    </citation>
    <scope>NUCLEOTIDE SEQUENCE [LARGE SCALE GENOMIC DNA]</scope>
    <source>
        <strain evidence="1 2">DSM 27192</strain>
    </source>
</reference>